<dbReference type="Pfam" id="PF07695">
    <property type="entry name" value="7TMR-DISM_7TM"/>
    <property type="match status" value="1"/>
</dbReference>
<dbReference type="InterPro" id="IPR001054">
    <property type="entry name" value="A/G_cyclase"/>
</dbReference>
<dbReference type="EMBL" id="CDNC01000019">
    <property type="protein sequence ID" value="CEM62037.1"/>
    <property type="molecule type" value="Genomic_DNA"/>
</dbReference>
<sequence>MRVAEKIVKKLSLIFIYALILLCNSCAKHSGKNPVYSIVQGVYDAKNLGTSDIHIMEGGWVFIPQEFTDPSLDFSKYTRFEHINTSWNHYAKPLPTWSYATYAVKIKNLRPERIYAIKTSTVCSAFTAYLNGKEFFRSGTVSTSRDAEVFSWNAPFVILPTQGATEATLVFHVSNFNTNKPGFLKPIEIGFYPKLSNAKTRMLLVHTILAGVLLITAAFFLSLFLFYPKEKYALYFGVLSAIFSIRICCYDEFLLTIIIPQMNANTLFKLGYITFPAGVIFASLFLNTLFGKIKKIYMWGFLLPAFAYIMVIFFTPIYVSANLLFIIQIYTLLPAIYNITIIIAAVLKRNKLAYLMLCGVIFFFVLMIRDILISNRIIEGVFLSHIGIFAILIPMAIIVLKNFQTTFENLANLANQIEATNESLAKFVPNEFMNFLNKKHIDVQLGDNVLKDMYIAFIHLGLYTGLETEKERLTLLKIYNQTLAHINPIIEKHRGFIDKYLTEGLMVLFYGSTEDVIRCMLEIRTFINKENINRQADNLPDIKLGIGVHYGKLMLGTIGEKDRMDCTVISDAVNVASRLHFYALKKGVHIYVSEIVKSRFSPSSADIAEFLYGGQVRFRGKDTPIRIYEVNAV</sequence>
<feature type="transmembrane region" description="Helical" evidence="1">
    <location>
        <begin position="297"/>
        <end position="319"/>
    </location>
</feature>
<evidence type="ECO:0000313" key="4">
    <source>
        <dbReference type="Proteomes" id="UP000042527"/>
    </source>
</evidence>
<accession>A0A0B7GWV9</accession>
<feature type="transmembrane region" description="Helical" evidence="1">
    <location>
        <begin position="234"/>
        <end position="258"/>
    </location>
</feature>
<feature type="transmembrane region" description="Helical" evidence="1">
    <location>
        <begin position="270"/>
        <end position="290"/>
    </location>
</feature>
<keyword evidence="1" id="KW-1133">Transmembrane helix</keyword>
<dbReference type="InterPro" id="IPR050697">
    <property type="entry name" value="Adenylyl/Guanylyl_Cyclase_3/4"/>
</dbReference>
<dbReference type="PANTHER" id="PTHR43081:SF1">
    <property type="entry name" value="ADENYLATE CYCLASE, TERMINAL-DIFFERENTIATION SPECIFIC"/>
    <property type="match status" value="1"/>
</dbReference>
<keyword evidence="1" id="KW-0812">Transmembrane</keyword>
<dbReference type="Proteomes" id="UP000042527">
    <property type="component" value="Unassembled WGS sequence"/>
</dbReference>
<organism evidence="3 4">
    <name type="scientific">Treponema phagedenis</name>
    <dbReference type="NCBI Taxonomy" id="162"/>
    <lineage>
        <taxon>Bacteria</taxon>
        <taxon>Pseudomonadati</taxon>
        <taxon>Spirochaetota</taxon>
        <taxon>Spirochaetia</taxon>
        <taxon>Spirochaetales</taxon>
        <taxon>Treponemataceae</taxon>
        <taxon>Treponema</taxon>
    </lineage>
</organism>
<dbReference type="Gene3D" id="3.30.70.1230">
    <property type="entry name" value="Nucleotide cyclase"/>
    <property type="match status" value="1"/>
</dbReference>
<dbReference type="PROSITE" id="PS50125">
    <property type="entry name" value="GUANYLATE_CYCLASE_2"/>
    <property type="match status" value="1"/>
</dbReference>
<dbReference type="InterPro" id="IPR029787">
    <property type="entry name" value="Nucleotide_cyclase"/>
</dbReference>
<dbReference type="AlphaFoldDB" id="A0A0B7GWV9"/>
<evidence type="ECO:0000313" key="3">
    <source>
        <dbReference type="EMBL" id="CEM62037.1"/>
    </source>
</evidence>
<feature type="domain" description="Guanylate cyclase" evidence="2">
    <location>
        <begin position="454"/>
        <end position="580"/>
    </location>
</feature>
<feature type="transmembrane region" description="Helical" evidence="1">
    <location>
        <begin position="203"/>
        <end position="227"/>
    </location>
</feature>
<dbReference type="Pfam" id="PF00211">
    <property type="entry name" value="Guanylate_cyc"/>
    <property type="match status" value="1"/>
</dbReference>
<dbReference type="PANTHER" id="PTHR43081">
    <property type="entry name" value="ADENYLATE CYCLASE, TERMINAL-DIFFERENTIATION SPECIFIC-RELATED"/>
    <property type="match status" value="1"/>
</dbReference>
<evidence type="ECO:0000256" key="1">
    <source>
        <dbReference type="SAM" id="Phobius"/>
    </source>
</evidence>
<dbReference type="CDD" id="cd07302">
    <property type="entry name" value="CHD"/>
    <property type="match status" value="1"/>
</dbReference>
<keyword evidence="1" id="KW-0472">Membrane</keyword>
<dbReference type="InterPro" id="IPR011623">
    <property type="entry name" value="7TMR_DISM_rcpt_extracell_dom1"/>
</dbReference>
<reference evidence="4" key="1">
    <citation type="submission" date="2015-01" db="EMBL/GenBank/DDBJ databases">
        <authorList>
            <person name="Manzoor Shahid"/>
            <person name="Zubair Saima"/>
        </authorList>
    </citation>
    <scope>NUCLEOTIDE SEQUENCE [LARGE SCALE GENOMIC DNA]</scope>
    <source>
        <strain evidence="4">V1</strain>
    </source>
</reference>
<protein>
    <submittedName>
        <fullName evidence="3">7TM diverse intracellular signaling</fullName>
    </submittedName>
</protein>
<dbReference type="OrthoDB" id="338211at2"/>
<dbReference type="GO" id="GO:0004016">
    <property type="term" value="F:adenylate cyclase activity"/>
    <property type="evidence" value="ECO:0007669"/>
    <property type="project" value="UniProtKB-ARBA"/>
</dbReference>
<feature type="transmembrane region" description="Helical" evidence="1">
    <location>
        <begin position="354"/>
        <end position="374"/>
    </location>
</feature>
<dbReference type="SUPFAM" id="SSF55073">
    <property type="entry name" value="Nucleotide cyclase"/>
    <property type="match status" value="1"/>
</dbReference>
<feature type="transmembrane region" description="Helical" evidence="1">
    <location>
        <begin position="325"/>
        <end position="347"/>
    </location>
</feature>
<dbReference type="GO" id="GO:0009190">
    <property type="term" value="P:cyclic nucleotide biosynthetic process"/>
    <property type="evidence" value="ECO:0007669"/>
    <property type="project" value="InterPro"/>
</dbReference>
<proteinExistence type="predicted"/>
<keyword evidence="4" id="KW-1185">Reference proteome</keyword>
<gene>
    <name evidence="3" type="ORF">TPHV1_260026</name>
</gene>
<feature type="transmembrane region" description="Helical" evidence="1">
    <location>
        <begin position="380"/>
        <end position="400"/>
    </location>
</feature>
<name>A0A0B7GWV9_TREPH</name>
<evidence type="ECO:0000259" key="2">
    <source>
        <dbReference type="PROSITE" id="PS50125"/>
    </source>
</evidence>
<dbReference type="GO" id="GO:0035556">
    <property type="term" value="P:intracellular signal transduction"/>
    <property type="evidence" value="ECO:0007669"/>
    <property type="project" value="InterPro"/>
</dbReference>